<dbReference type="GO" id="GO:0043041">
    <property type="term" value="P:amino acid activation for nonribosomal peptide biosynthetic process"/>
    <property type="evidence" value="ECO:0007669"/>
    <property type="project" value="TreeGrafter"/>
</dbReference>
<dbReference type="SUPFAM" id="SSF52777">
    <property type="entry name" value="CoA-dependent acyltransferases"/>
    <property type="match status" value="2"/>
</dbReference>
<dbReference type="GO" id="GO:0009366">
    <property type="term" value="C:enterobactin synthetase complex"/>
    <property type="evidence" value="ECO:0007669"/>
    <property type="project" value="TreeGrafter"/>
</dbReference>
<accession>A0A1W1XML0</accession>
<dbReference type="Pfam" id="PF00668">
    <property type="entry name" value="Condensation"/>
    <property type="match status" value="1"/>
</dbReference>
<dbReference type="InterPro" id="IPR042099">
    <property type="entry name" value="ANL_N_sf"/>
</dbReference>
<sequence length="599" mass="66356">MTSPEHVLTSKNDMPNEIKLSHSDWHPLSAIQKSLWFLYEMNPELRGYFNIAFTARARPGIDSARLQVALDQLIARHEMLRTSFALQDGVPMQAASASARFPFSVVEVDDLDDPAVIARVMDDRGTAFDLHAGPLARACLYRSRHHDECALLLAFDHLVTDGWSLWQILEELNQSLLSLQDGPAVAEALPPRFFDFVAEQQQWLQGSAGERQLEYWRGEVGVPCEPLALQADHRTGEQGGDEGRETVNLYVSEPLTDAIRALSDRLGVTMFATLLASYFLLLSRLSGQRELAVGSPMPGRSKLWNHTIGNFTNPVVLRADIDPALSVADFIKQVSSTAWRGLKNQHYPLSELVERLNPQRGESGQPYFQTLFTFQKARAASDMMGLMAHRAEIGDVDWGGVKLRTYASIQNNGGVGMDLVFDLAETNGRIAAPLDYDTSKFERSTVERFLTYWQELLQGMVDDEMQPLGQLNMLPLAEHEQVLAGWNQTYQDLPLSSCVQELFEARVAAAPDAIALVQPDLTLSYGELNARANQLARHLRGLGVGPDVRVALCVERGLPMLLGLLAVLKAGGAYVPLDPAYPSERIAYMLQDSSASVVL</sequence>
<dbReference type="Gene3D" id="3.40.50.12780">
    <property type="entry name" value="N-terminal domain of ligase-like"/>
    <property type="match status" value="1"/>
</dbReference>
<dbReference type="GO" id="GO:0009239">
    <property type="term" value="P:enterobactin biosynthetic process"/>
    <property type="evidence" value="ECO:0007669"/>
    <property type="project" value="TreeGrafter"/>
</dbReference>
<evidence type="ECO:0000313" key="3">
    <source>
        <dbReference type="EMBL" id="SMC25112.1"/>
    </source>
</evidence>
<dbReference type="Proteomes" id="UP000192761">
    <property type="component" value="Unassembled WGS sequence"/>
</dbReference>
<dbReference type="EMBL" id="FWXD01000010">
    <property type="protein sequence ID" value="SMC25112.1"/>
    <property type="molecule type" value="Genomic_DNA"/>
</dbReference>
<dbReference type="Gene3D" id="3.30.559.10">
    <property type="entry name" value="Chloramphenicol acetyltransferase-like domain"/>
    <property type="match status" value="1"/>
</dbReference>
<dbReference type="GO" id="GO:0047527">
    <property type="term" value="F:2,3-dihydroxybenzoate-serine ligase activity"/>
    <property type="evidence" value="ECO:0007669"/>
    <property type="project" value="TreeGrafter"/>
</dbReference>
<dbReference type="InterPro" id="IPR023213">
    <property type="entry name" value="CAT-like_dom_sf"/>
</dbReference>
<dbReference type="PANTHER" id="PTHR45527:SF1">
    <property type="entry name" value="FATTY ACID SYNTHASE"/>
    <property type="match status" value="1"/>
</dbReference>
<feature type="non-terminal residue" evidence="3">
    <location>
        <position position="599"/>
    </location>
</feature>
<reference evidence="3 4" key="1">
    <citation type="submission" date="2017-04" db="EMBL/GenBank/DDBJ databases">
        <authorList>
            <person name="Afonso C.L."/>
            <person name="Miller P.J."/>
            <person name="Scott M.A."/>
            <person name="Spackman E."/>
            <person name="Goraichik I."/>
            <person name="Dimitrov K.M."/>
            <person name="Suarez D.L."/>
            <person name="Swayne D.E."/>
        </authorList>
    </citation>
    <scope>NUCLEOTIDE SEQUENCE [LARGE SCALE GENOMIC DNA]</scope>
    <source>
        <strain evidence="3 4">DSM 23236</strain>
    </source>
</reference>
<dbReference type="InterPro" id="IPR000873">
    <property type="entry name" value="AMP-dep_synth/lig_dom"/>
</dbReference>
<feature type="domain" description="Condensation" evidence="2">
    <location>
        <begin position="26"/>
        <end position="482"/>
    </location>
</feature>
<feature type="domain" description="AMP-dependent synthetase/ligase" evidence="1">
    <location>
        <begin position="503"/>
        <end position="599"/>
    </location>
</feature>
<proteinExistence type="predicted"/>
<organism evidence="3 4">
    <name type="scientific">Andreprevotia lacus DSM 23236</name>
    <dbReference type="NCBI Taxonomy" id="1121001"/>
    <lineage>
        <taxon>Bacteria</taxon>
        <taxon>Pseudomonadati</taxon>
        <taxon>Pseudomonadota</taxon>
        <taxon>Betaproteobacteria</taxon>
        <taxon>Neisseriales</taxon>
        <taxon>Chitinibacteraceae</taxon>
        <taxon>Andreprevotia</taxon>
    </lineage>
</organism>
<dbReference type="InterPro" id="IPR001242">
    <property type="entry name" value="Condensation_dom"/>
</dbReference>
<dbReference type="Gene3D" id="3.30.559.30">
    <property type="entry name" value="Nonribosomal peptide synthetase, condensation domain"/>
    <property type="match status" value="1"/>
</dbReference>
<dbReference type="PANTHER" id="PTHR45527">
    <property type="entry name" value="NONRIBOSOMAL PEPTIDE SYNTHETASE"/>
    <property type="match status" value="1"/>
</dbReference>
<dbReference type="GO" id="GO:0005829">
    <property type="term" value="C:cytosol"/>
    <property type="evidence" value="ECO:0007669"/>
    <property type="project" value="TreeGrafter"/>
</dbReference>
<gene>
    <name evidence="3" type="ORF">SAMN02745857_02077</name>
</gene>
<evidence type="ECO:0000259" key="2">
    <source>
        <dbReference type="Pfam" id="PF00668"/>
    </source>
</evidence>
<protein>
    <submittedName>
        <fullName evidence="3">HxxPF-repeated domain-containing protein</fullName>
    </submittedName>
</protein>
<dbReference type="Pfam" id="PF00501">
    <property type="entry name" value="AMP-binding"/>
    <property type="match status" value="1"/>
</dbReference>
<name>A0A1W1XML0_9NEIS</name>
<dbReference type="AlphaFoldDB" id="A0A1W1XML0"/>
<dbReference type="CDD" id="cd19531">
    <property type="entry name" value="LCL_NRPS-like"/>
    <property type="match status" value="1"/>
</dbReference>
<keyword evidence="4" id="KW-1185">Reference proteome</keyword>
<dbReference type="SUPFAM" id="SSF56801">
    <property type="entry name" value="Acetyl-CoA synthetase-like"/>
    <property type="match status" value="1"/>
</dbReference>
<evidence type="ECO:0000259" key="1">
    <source>
        <dbReference type="Pfam" id="PF00501"/>
    </source>
</evidence>
<dbReference type="GO" id="GO:0031177">
    <property type="term" value="F:phosphopantetheine binding"/>
    <property type="evidence" value="ECO:0007669"/>
    <property type="project" value="TreeGrafter"/>
</dbReference>
<evidence type="ECO:0000313" key="4">
    <source>
        <dbReference type="Proteomes" id="UP000192761"/>
    </source>
</evidence>
<dbReference type="STRING" id="1121001.SAMN02745857_02077"/>